<dbReference type="InterPro" id="IPR002937">
    <property type="entry name" value="Amino_oxidase"/>
</dbReference>
<comment type="similarity">
    <text evidence="3">Belongs to the flavin monoamine oxidase family.</text>
</comment>
<organism evidence="9 10">
    <name type="scientific">Tetraodon nigroviridis</name>
    <name type="common">Spotted green pufferfish</name>
    <name type="synonym">Chelonodon nigroviridis</name>
    <dbReference type="NCBI Taxonomy" id="99883"/>
    <lineage>
        <taxon>Eukaryota</taxon>
        <taxon>Metazoa</taxon>
        <taxon>Chordata</taxon>
        <taxon>Craniata</taxon>
        <taxon>Vertebrata</taxon>
        <taxon>Euteleostomi</taxon>
        <taxon>Actinopterygii</taxon>
        <taxon>Neopterygii</taxon>
        <taxon>Teleostei</taxon>
        <taxon>Neoteleostei</taxon>
        <taxon>Acanthomorphata</taxon>
        <taxon>Eupercaria</taxon>
        <taxon>Tetraodontiformes</taxon>
        <taxon>Tetradontoidea</taxon>
        <taxon>Tetraodontidae</taxon>
        <taxon>Tetraodon</taxon>
    </lineage>
</organism>
<evidence type="ECO:0000256" key="3">
    <source>
        <dbReference type="ARBA" id="ARBA00005995"/>
    </source>
</evidence>
<evidence type="ECO:0000256" key="1">
    <source>
        <dbReference type="ARBA" id="ARBA00001974"/>
    </source>
</evidence>
<dbReference type="GO" id="GO:0005737">
    <property type="term" value="C:cytoplasm"/>
    <property type="evidence" value="ECO:0007669"/>
    <property type="project" value="UniProtKB-SubCell"/>
</dbReference>
<evidence type="ECO:0000259" key="8">
    <source>
        <dbReference type="Pfam" id="PF01593"/>
    </source>
</evidence>
<evidence type="ECO:0000256" key="6">
    <source>
        <dbReference type="ARBA" id="ARBA00022827"/>
    </source>
</evidence>
<dbReference type="Pfam" id="PF01593">
    <property type="entry name" value="Amino_oxidase"/>
    <property type="match status" value="2"/>
</dbReference>
<keyword evidence="5" id="KW-0285">Flavoprotein</keyword>
<keyword evidence="10" id="KW-1185">Reference proteome</keyword>
<comment type="subcellular location">
    <subcellularLocation>
        <location evidence="2">Cytoplasm</location>
    </subcellularLocation>
</comment>
<evidence type="ECO:0000256" key="2">
    <source>
        <dbReference type="ARBA" id="ARBA00004496"/>
    </source>
</evidence>
<feature type="domain" description="Amine oxidase" evidence="8">
    <location>
        <begin position="176"/>
        <end position="484"/>
    </location>
</feature>
<keyword evidence="6" id="KW-0274">FAD</keyword>
<dbReference type="SUPFAM" id="SSF54373">
    <property type="entry name" value="FAD-linked reductases, C-terminal domain"/>
    <property type="match status" value="1"/>
</dbReference>
<feature type="domain" description="Amine oxidase" evidence="8">
    <location>
        <begin position="15"/>
        <end position="82"/>
    </location>
</feature>
<dbReference type="Gene3D" id="3.50.50.60">
    <property type="entry name" value="FAD/NAD(P)-binding domain"/>
    <property type="match status" value="1"/>
</dbReference>
<proteinExistence type="inferred from homology"/>
<dbReference type="STRING" id="99883.ENSTNIP00000002385"/>
<dbReference type="InterPro" id="IPR050281">
    <property type="entry name" value="Flavin_monoamine_oxidase"/>
</dbReference>
<evidence type="ECO:0000256" key="7">
    <source>
        <dbReference type="ARBA" id="ARBA00023002"/>
    </source>
</evidence>
<dbReference type="Gene3D" id="3.90.660.10">
    <property type="match status" value="1"/>
</dbReference>
<dbReference type="GO" id="GO:0046203">
    <property type="term" value="P:spermidine catabolic process"/>
    <property type="evidence" value="ECO:0007669"/>
    <property type="project" value="TreeGrafter"/>
</dbReference>
<dbReference type="GO" id="GO:0046592">
    <property type="term" value="F:polyamine oxidase activity"/>
    <property type="evidence" value="ECO:0007669"/>
    <property type="project" value="TreeGrafter"/>
</dbReference>
<sequence length="494" mass="55023">MAGADCRVLIVGCGISGVAAAQRLVKSGFKQVRILEATGRSGGRILTETLGADIIEVGAASIHGPSEENPLFCVARDYGLLAPEALTQENQSMDVDERPPLVSNWFSSAGQRLSSEDVSPALNLYNEIMDAASQFTSEAPCWTIHPSIHYPTRLIPSGVAGRWKDKDEASKNLLFCALSALFKLTCCSNASNSMDDVDWAGFCTYESLCGLDCTIQGGYGLLLKNMMSELPADAVTYNRPVRCVHWNSTDDSKTSVTVECEDGERISADHVILTVSLGYLKMHYSTLFRPQLPPHKVHSIQNLGFGTCNKVFVEFDAPWWDTDCEIIYLLWKDEEAILDQVTDVRKNWIRKMSAFTVHKPSESFILCGWIAGHESEYMESLPEEEFKQSVTELIHQFTGNPAIMPKRIFRTRWFNNPWTCGSYSNPAVGWSLQDLSNLREPLPSKESQSQPLQVLFAGEATHTCYYSTVHGALLSGWREAKRLISHYSAKHQDQ</sequence>
<dbReference type="Proteomes" id="UP000007303">
    <property type="component" value="Unassembled WGS sequence"/>
</dbReference>
<dbReference type="GeneTree" id="ENSGT00940000158274"/>
<dbReference type="AlphaFoldDB" id="H3C2B7"/>
<dbReference type="HOGENOM" id="CLU_004498_2_0_1"/>
<dbReference type="Ensembl" id="ENSTNIT00000002178.1">
    <property type="protein sequence ID" value="ENSTNIP00000002385.1"/>
    <property type="gene ID" value="ENSTNIG00000001744.1"/>
</dbReference>
<dbReference type="InParanoid" id="H3C2B7"/>
<accession>H3C2B7</accession>
<dbReference type="SUPFAM" id="SSF51905">
    <property type="entry name" value="FAD/NAD(P)-binding domain"/>
    <property type="match status" value="1"/>
</dbReference>
<reference evidence="9" key="2">
    <citation type="submission" date="2025-08" db="UniProtKB">
        <authorList>
            <consortium name="Ensembl"/>
        </authorList>
    </citation>
    <scope>IDENTIFICATION</scope>
</reference>
<dbReference type="OMA" id="WDADCDI"/>
<keyword evidence="7" id="KW-0560">Oxidoreductase</keyword>
<evidence type="ECO:0000313" key="9">
    <source>
        <dbReference type="Ensembl" id="ENSTNIP00000002385.1"/>
    </source>
</evidence>
<evidence type="ECO:0000313" key="10">
    <source>
        <dbReference type="Proteomes" id="UP000007303"/>
    </source>
</evidence>
<dbReference type="InterPro" id="IPR036188">
    <property type="entry name" value="FAD/NAD-bd_sf"/>
</dbReference>
<evidence type="ECO:0000256" key="4">
    <source>
        <dbReference type="ARBA" id="ARBA00022490"/>
    </source>
</evidence>
<dbReference type="PANTHER" id="PTHR10742:SF405">
    <property type="entry name" value="PEROXISOMAL N(1)-ACETYL-SPERMINE_SPERMIDINE OXIDASE"/>
    <property type="match status" value="1"/>
</dbReference>
<keyword evidence="4" id="KW-0963">Cytoplasm</keyword>
<reference evidence="10" key="1">
    <citation type="journal article" date="2004" name="Nature">
        <title>Genome duplication in the teleost fish Tetraodon nigroviridis reveals the early vertebrate proto-karyotype.</title>
        <authorList>
            <person name="Jaillon O."/>
            <person name="Aury J.-M."/>
            <person name="Brunet F."/>
            <person name="Petit J.-L."/>
            <person name="Stange-Thomann N."/>
            <person name="Mauceli E."/>
            <person name="Bouneau L."/>
            <person name="Fischer C."/>
            <person name="Ozouf-Costaz C."/>
            <person name="Bernot A."/>
            <person name="Nicaud S."/>
            <person name="Jaffe D."/>
            <person name="Fisher S."/>
            <person name="Lutfalla G."/>
            <person name="Dossat C."/>
            <person name="Segurens B."/>
            <person name="Dasilva C."/>
            <person name="Salanoubat M."/>
            <person name="Levy M."/>
            <person name="Boudet N."/>
            <person name="Castellano S."/>
            <person name="Anthouard V."/>
            <person name="Jubin C."/>
            <person name="Castelli V."/>
            <person name="Katinka M."/>
            <person name="Vacherie B."/>
            <person name="Biemont C."/>
            <person name="Skalli Z."/>
            <person name="Cattolico L."/>
            <person name="Poulain J."/>
            <person name="De Berardinis V."/>
            <person name="Cruaud C."/>
            <person name="Duprat S."/>
            <person name="Brottier P."/>
            <person name="Coutanceau J.-P."/>
            <person name="Gouzy J."/>
            <person name="Parra G."/>
            <person name="Lardier G."/>
            <person name="Chapple C."/>
            <person name="McKernan K.J."/>
            <person name="McEwan P."/>
            <person name="Bosak S."/>
            <person name="Kellis M."/>
            <person name="Volff J.-N."/>
            <person name="Guigo R."/>
            <person name="Zody M.C."/>
            <person name="Mesirov J."/>
            <person name="Lindblad-Toh K."/>
            <person name="Birren B."/>
            <person name="Nusbaum C."/>
            <person name="Kahn D."/>
            <person name="Robinson-Rechavi M."/>
            <person name="Laudet V."/>
            <person name="Schachter V."/>
            <person name="Quetier F."/>
            <person name="Saurin W."/>
            <person name="Scarpelli C."/>
            <person name="Wincker P."/>
            <person name="Lander E.S."/>
            <person name="Weissenbach J."/>
            <person name="Roest Crollius H."/>
        </authorList>
    </citation>
    <scope>NUCLEOTIDE SEQUENCE [LARGE SCALE GENOMIC DNA]</scope>
</reference>
<reference evidence="9" key="3">
    <citation type="submission" date="2025-09" db="UniProtKB">
        <authorList>
            <consortium name="Ensembl"/>
        </authorList>
    </citation>
    <scope>IDENTIFICATION</scope>
</reference>
<evidence type="ECO:0000256" key="5">
    <source>
        <dbReference type="ARBA" id="ARBA00022630"/>
    </source>
</evidence>
<comment type="cofactor">
    <cofactor evidence="1">
        <name>FAD</name>
        <dbReference type="ChEBI" id="CHEBI:57692"/>
    </cofactor>
</comment>
<name>H3C2B7_TETNG</name>
<dbReference type="PANTHER" id="PTHR10742">
    <property type="entry name" value="FLAVIN MONOAMINE OXIDASE"/>
    <property type="match status" value="1"/>
</dbReference>
<protein>
    <recommendedName>
        <fullName evidence="8">Amine oxidase domain-containing protein</fullName>
    </recommendedName>
</protein>